<dbReference type="SMART" id="SM00236">
    <property type="entry name" value="fCBD"/>
    <property type="match status" value="1"/>
</dbReference>
<reference evidence="5" key="1">
    <citation type="submission" date="2020-05" db="EMBL/GenBank/DDBJ databases">
        <title>Mycena genomes resolve the evolution of fungal bioluminescence.</title>
        <authorList>
            <person name="Tsai I.J."/>
        </authorList>
    </citation>
    <scope>NUCLEOTIDE SEQUENCE</scope>
    <source>
        <strain evidence="5">CCC161011</strain>
    </source>
</reference>
<dbReference type="InterPro" id="IPR048955">
    <property type="entry name" value="Cip1-like_core"/>
</dbReference>
<comment type="caution">
    <text evidence="5">The sequence shown here is derived from an EMBL/GenBank/DDBJ whole genome shotgun (WGS) entry which is preliminary data.</text>
</comment>
<feature type="domain" description="CBM1" evidence="4">
    <location>
        <begin position="19"/>
        <end position="55"/>
    </location>
</feature>
<evidence type="ECO:0000313" key="6">
    <source>
        <dbReference type="Proteomes" id="UP000620124"/>
    </source>
</evidence>
<dbReference type="Gene3D" id="2.60.120.200">
    <property type="match status" value="1"/>
</dbReference>
<name>A0A8H7CR10_9AGAR</name>
<dbReference type="GO" id="GO:0030248">
    <property type="term" value="F:cellulose binding"/>
    <property type="evidence" value="ECO:0007669"/>
    <property type="project" value="InterPro"/>
</dbReference>
<feature type="signal peptide" evidence="3">
    <location>
        <begin position="1"/>
        <end position="19"/>
    </location>
</feature>
<gene>
    <name evidence="5" type="ORF">MVEN_01458700</name>
</gene>
<keyword evidence="6" id="KW-1185">Reference proteome</keyword>
<evidence type="ECO:0000256" key="2">
    <source>
        <dbReference type="SAM" id="MobiDB-lite"/>
    </source>
</evidence>
<evidence type="ECO:0000313" key="5">
    <source>
        <dbReference type="EMBL" id="KAF7347049.1"/>
    </source>
</evidence>
<organism evidence="5 6">
    <name type="scientific">Mycena venus</name>
    <dbReference type="NCBI Taxonomy" id="2733690"/>
    <lineage>
        <taxon>Eukaryota</taxon>
        <taxon>Fungi</taxon>
        <taxon>Dikarya</taxon>
        <taxon>Basidiomycota</taxon>
        <taxon>Agaricomycotina</taxon>
        <taxon>Agaricomycetes</taxon>
        <taxon>Agaricomycetidae</taxon>
        <taxon>Agaricales</taxon>
        <taxon>Marasmiineae</taxon>
        <taxon>Mycenaceae</taxon>
        <taxon>Mycena</taxon>
    </lineage>
</organism>
<evidence type="ECO:0000256" key="1">
    <source>
        <dbReference type="ARBA" id="ARBA00022729"/>
    </source>
</evidence>
<dbReference type="OrthoDB" id="5313668at2759"/>
<dbReference type="AlphaFoldDB" id="A0A8H7CR10"/>
<sequence length="317" mass="33031">MAVLSKVLLALIAASVVVGQSQPWGQCGGQGWTGPTTCTAGWTCVVSNPYYSQCLQGTGTTTATTTATTTTPPATTSTPPATTTASTPPATTTTTATPPSGSSPSTGVIGTDFEGTVNSSVWSVIVTAQSGGSATIDTTKAHSGTHSLKIVSTGGFSNHVFYGLSNLNALGSGSDIYGRYYANFMIAFNQDHTTHMMMTDPVAQTLRMGGQFGVLDWNRASDDSIMPDGSPTSDAGSIAIAANTWYCIEFHLSRTTGQIETWVNGNVIASLTTPQTRWGSSYIPNPSNWGLGWESYGSDPNTVWYDDIALGTSRLGC</sequence>
<evidence type="ECO:0000256" key="3">
    <source>
        <dbReference type="SAM" id="SignalP"/>
    </source>
</evidence>
<feature type="compositionally biased region" description="Low complexity" evidence="2">
    <location>
        <begin position="62"/>
        <end position="107"/>
    </location>
</feature>
<dbReference type="GO" id="GO:0005975">
    <property type="term" value="P:carbohydrate metabolic process"/>
    <property type="evidence" value="ECO:0007669"/>
    <property type="project" value="InterPro"/>
</dbReference>
<accession>A0A8H7CR10</accession>
<dbReference type="PROSITE" id="PS51164">
    <property type="entry name" value="CBM1_2"/>
    <property type="match status" value="1"/>
</dbReference>
<evidence type="ECO:0000259" key="4">
    <source>
        <dbReference type="PROSITE" id="PS51164"/>
    </source>
</evidence>
<keyword evidence="1 3" id="KW-0732">Signal</keyword>
<protein>
    <submittedName>
        <fullName evidence="5">FAD/NAD(P)-binding domain-containing protein</fullName>
    </submittedName>
</protein>
<proteinExistence type="predicted"/>
<dbReference type="PROSITE" id="PS00562">
    <property type="entry name" value="CBM1_1"/>
    <property type="match status" value="1"/>
</dbReference>
<dbReference type="InterPro" id="IPR035971">
    <property type="entry name" value="CBD_sf"/>
</dbReference>
<dbReference type="Proteomes" id="UP000620124">
    <property type="component" value="Unassembled WGS sequence"/>
</dbReference>
<dbReference type="EMBL" id="JACAZI010000012">
    <property type="protein sequence ID" value="KAF7347049.1"/>
    <property type="molecule type" value="Genomic_DNA"/>
</dbReference>
<dbReference type="Pfam" id="PF21340">
    <property type="entry name" value="Polysacc_lyase-like"/>
    <property type="match status" value="1"/>
</dbReference>
<dbReference type="InterPro" id="IPR000254">
    <property type="entry name" value="CBD"/>
</dbReference>
<feature type="region of interest" description="Disordered" evidence="2">
    <location>
        <begin position="62"/>
        <end position="110"/>
    </location>
</feature>
<dbReference type="Pfam" id="PF00734">
    <property type="entry name" value="CBM_1"/>
    <property type="match status" value="1"/>
</dbReference>
<dbReference type="SUPFAM" id="SSF57180">
    <property type="entry name" value="Cellulose-binding domain"/>
    <property type="match status" value="1"/>
</dbReference>
<dbReference type="GO" id="GO:0005576">
    <property type="term" value="C:extracellular region"/>
    <property type="evidence" value="ECO:0007669"/>
    <property type="project" value="InterPro"/>
</dbReference>
<feature type="chain" id="PRO_5034424709" evidence="3">
    <location>
        <begin position="20"/>
        <end position="317"/>
    </location>
</feature>